<dbReference type="Pfam" id="PF00248">
    <property type="entry name" value="Aldo_ket_red"/>
    <property type="match status" value="2"/>
</dbReference>
<keyword evidence="3" id="KW-1185">Reference proteome</keyword>
<dbReference type="Gene3D" id="3.20.20.100">
    <property type="entry name" value="NADP-dependent oxidoreductase domain"/>
    <property type="match status" value="1"/>
</dbReference>
<organism evidence="2 3">
    <name type="scientific">Eumeta variegata</name>
    <name type="common">Bagworm moth</name>
    <name type="synonym">Eumeta japonica</name>
    <dbReference type="NCBI Taxonomy" id="151549"/>
    <lineage>
        <taxon>Eukaryota</taxon>
        <taxon>Metazoa</taxon>
        <taxon>Ecdysozoa</taxon>
        <taxon>Arthropoda</taxon>
        <taxon>Hexapoda</taxon>
        <taxon>Insecta</taxon>
        <taxon>Pterygota</taxon>
        <taxon>Neoptera</taxon>
        <taxon>Endopterygota</taxon>
        <taxon>Lepidoptera</taxon>
        <taxon>Glossata</taxon>
        <taxon>Ditrysia</taxon>
        <taxon>Tineoidea</taxon>
        <taxon>Psychidae</taxon>
        <taxon>Oiketicinae</taxon>
        <taxon>Eumeta</taxon>
    </lineage>
</organism>
<dbReference type="InterPro" id="IPR036812">
    <property type="entry name" value="NAD(P)_OxRdtase_dom_sf"/>
</dbReference>
<proteinExistence type="predicted"/>
<feature type="domain" description="NADP-dependent oxidoreductase" evidence="1">
    <location>
        <begin position="64"/>
        <end position="235"/>
    </location>
</feature>
<evidence type="ECO:0000313" key="2">
    <source>
        <dbReference type="EMBL" id="GBP89007.1"/>
    </source>
</evidence>
<dbReference type="STRING" id="151549.A0A4C1ZQS6"/>
<accession>A0A4C1ZQS6</accession>
<dbReference type="PROSITE" id="PS00798">
    <property type="entry name" value="ALDOKETO_REDUCTASE_1"/>
    <property type="match status" value="1"/>
</dbReference>
<dbReference type="OrthoDB" id="416253at2759"/>
<dbReference type="PRINTS" id="PR00069">
    <property type="entry name" value="ALDKETRDTASE"/>
</dbReference>
<comment type="caution">
    <text evidence="2">The sequence shown here is derived from an EMBL/GenBank/DDBJ whole genome shotgun (WGS) entry which is preliminary data.</text>
</comment>
<dbReference type="SUPFAM" id="SSF51430">
    <property type="entry name" value="NAD(P)-linked oxidoreductase"/>
    <property type="match status" value="2"/>
</dbReference>
<evidence type="ECO:0000313" key="3">
    <source>
        <dbReference type="Proteomes" id="UP000299102"/>
    </source>
</evidence>
<protein>
    <submittedName>
        <fullName evidence="2">Estradiol 17 beta-dehydrogenase 5</fullName>
    </submittedName>
</protein>
<name>A0A4C1ZQS6_EUMVA</name>
<dbReference type="AlphaFoldDB" id="A0A4C1ZQS6"/>
<dbReference type="InterPro" id="IPR023210">
    <property type="entry name" value="NADP_OxRdtase_dom"/>
</dbReference>
<reference evidence="2 3" key="1">
    <citation type="journal article" date="2019" name="Commun. Biol.">
        <title>The bagworm genome reveals a unique fibroin gene that provides high tensile strength.</title>
        <authorList>
            <person name="Kono N."/>
            <person name="Nakamura H."/>
            <person name="Ohtoshi R."/>
            <person name="Tomita M."/>
            <person name="Numata K."/>
            <person name="Arakawa K."/>
        </authorList>
    </citation>
    <scope>NUCLEOTIDE SEQUENCE [LARGE SCALE GENOMIC DNA]</scope>
</reference>
<gene>
    <name evidence="2" type="primary">Akr1c6</name>
    <name evidence="2" type="ORF">EVAR_36601_1</name>
</gene>
<dbReference type="PANTHER" id="PTHR11732">
    <property type="entry name" value="ALDO/KETO REDUCTASE"/>
    <property type="match status" value="1"/>
</dbReference>
<dbReference type="Proteomes" id="UP000299102">
    <property type="component" value="Unassembled WGS sequence"/>
</dbReference>
<evidence type="ECO:0000259" key="1">
    <source>
        <dbReference type="Pfam" id="PF00248"/>
    </source>
</evidence>
<dbReference type="InterPro" id="IPR020471">
    <property type="entry name" value="AKR"/>
</dbReference>
<dbReference type="PROSITE" id="PS00062">
    <property type="entry name" value="ALDOKETO_REDUCTASE_2"/>
    <property type="match status" value="1"/>
</dbReference>
<dbReference type="PROSITE" id="PS00063">
    <property type="entry name" value="ALDOKETO_REDUCTASE_3"/>
    <property type="match status" value="1"/>
</dbReference>
<dbReference type="GO" id="GO:0016491">
    <property type="term" value="F:oxidoreductase activity"/>
    <property type="evidence" value="ECO:0007669"/>
    <property type="project" value="InterPro"/>
</dbReference>
<sequence>MSTTPNGLYHAPPVMKQDVYMTLPRQLKQSIPSPTRVPDVVLVAKASAVVPDVTLNDGHKMPALGLGTWLGYNAQGVRERPKASEVQEAVTWALDAGYRHIDTAYIYRVEDQVGRALTDKFKNSNLTRQDIFVTTKLWNDFHGEDQVIPALQESLRNLNLDYVDLYLIHWPVGQYANGTFDARDFVDTWRGMEAAQRAGLTRSIGLSNFNRDQIDRILAVAEIKPAALQVEHKKWASSAGQIPTFTEYAREVAAFAVSFLSVRESLGGLFTPSTLPLIRLTSIRYPIRSQEAINLNLQQPDLVAYCKQKGIVVVGYTPFGSLFYSRAREDAPPPRADDPQLVAIAGKYGKTVPQLALRYLVEIGVVPIPKSVAKERIEQNIDVFDFQLTEEERQVLKSFDRNYRVLPQLKWKDHPYYPF</sequence>
<dbReference type="InterPro" id="IPR018170">
    <property type="entry name" value="Aldo/ket_reductase_CS"/>
</dbReference>
<feature type="domain" description="NADP-dependent oxidoreductase" evidence="1">
    <location>
        <begin position="296"/>
        <end position="399"/>
    </location>
</feature>
<dbReference type="EMBL" id="BGZK01001971">
    <property type="protein sequence ID" value="GBP89007.1"/>
    <property type="molecule type" value="Genomic_DNA"/>
</dbReference>